<evidence type="ECO:0000259" key="4">
    <source>
        <dbReference type="PROSITE" id="PS51077"/>
    </source>
</evidence>
<dbReference type="Pfam" id="PF09339">
    <property type="entry name" value="HTH_IclR"/>
    <property type="match status" value="1"/>
</dbReference>
<sequence length="251" mass="27318">MDGEGILDRVLRVLDCFSEEEPELGAAELCARTGLPESTMHRLLRGCVERGLLMRAPQHGYAIGMRLWELGEASPVSVRLRETALPHLARLYEATGENVHLAVLHGEAPEAAVALMVGRVTGRQAIPTVSRAGGRNPLHTTGVGKALLAAQDEPWLERYFSAPRARETAHTITDEAELRHDLERARGRGYATTREEMTLGNISVAAALPRIPGLPPAAIGVVVHLARADERRLAAIVLRTARELHAELKRG</sequence>
<name>A0ABY4FME7_9MICO</name>
<dbReference type="SMART" id="SM00346">
    <property type="entry name" value="HTH_ICLR"/>
    <property type="match status" value="1"/>
</dbReference>
<dbReference type="InterPro" id="IPR036388">
    <property type="entry name" value="WH-like_DNA-bd_sf"/>
</dbReference>
<dbReference type="InterPro" id="IPR036390">
    <property type="entry name" value="WH_DNA-bd_sf"/>
</dbReference>
<dbReference type="Gene3D" id="1.10.10.10">
    <property type="entry name" value="Winged helix-like DNA-binding domain superfamily/Winged helix DNA-binding domain"/>
    <property type="match status" value="1"/>
</dbReference>
<organism evidence="6 7">
    <name type="scientific">Leucobacter allii</name>
    <dbReference type="NCBI Taxonomy" id="2932247"/>
    <lineage>
        <taxon>Bacteria</taxon>
        <taxon>Bacillati</taxon>
        <taxon>Actinomycetota</taxon>
        <taxon>Actinomycetes</taxon>
        <taxon>Micrococcales</taxon>
        <taxon>Microbacteriaceae</taxon>
        <taxon>Leucobacter</taxon>
    </lineage>
</organism>
<evidence type="ECO:0000313" key="6">
    <source>
        <dbReference type="EMBL" id="UOQ57444.1"/>
    </source>
</evidence>
<dbReference type="SUPFAM" id="SSF55781">
    <property type="entry name" value="GAF domain-like"/>
    <property type="match status" value="1"/>
</dbReference>
<evidence type="ECO:0000259" key="5">
    <source>
        <dbReference type="PROSITE" id="PS51078"/>
    </source>
</evidence>
<dbReference type="PANTHER" id="PTHR30136">
    <property type="entry name" value="HELIX-TURN-HELIX TRANSCRIPTIONAL REGULATOR, ICLR FAMILY"/>
    <property type="match status" value="1"/>
</dbReference>
<keyword evidence="7" id="KW-1185">Reference proteome</keyword>
<dbReference type="RefSeq" id="WP_244692480.1">
    <property type="nucleotide sequence ID" value="NZ_CP095044.1"/>
</dbReference>
<evidence type="ECO:0000313" key="7">
    <source>
        <dbReference type="Proteomes" id="UP000831786"/>
    </source>
</evidence>
<dbReference type="SUPFAM" id="SSF46785">
    <property type="entry name" value="Winged helix' DNA-binding domain"/>
    <property type="match status" value="1"/>
</dbReference>
<dbReference type="InterPro" id="IPR005471">
    <property type="entry name" value="Tscrpt_reg_IclR_N"/>
</dbReference>
<keyword evidence="2" id="KW-0238">DNA-binding</keyword>
<dbReference type="Proteomes" id="UP000831786">
    <property type="component" value="Chromosome"/>
</dbReference>
<evidence type="ECO:0000256" key="2">
    <source>
        <dbReference type="ARBA" id="ARBA00023125"/>
    </source>
</evidence>
<dbReference type="InterPro" id="IPR014757">
    <property type="entry name" value="Tscrpt_reg_IclR_C"/>
</dbReference>
<reference evidence="6 7" key="1">
    <citation type="submission" date="2022-04" db="EMBL/GenBank/DDBJ databases">
        <title>Leucobacter sp. isolated from rhizosphere of garlic.</title>
        <authorList>
            <person name="Won M."/>
            <person name="Lee C.-M."/>
            <person name="Woen H.-Y."/>
            <person name="Kwon S.-W."/>
        </authorList>
    </citation>
    <scope>NUCLEOTIDE SEQUENCE [LARGE SCALE GENOMIC DNA]</scope>
    <source>
        <strain evidence="6 7">H21R-40</strain>
    </source>
</reference>
<keyword evidence="1" id="KW-0805">Transcription regulation</keyword>
<evidence type="ECO:0000256" key="1">
    <source>
        <dbReference type="ARBA" id="ARBA00023015"/>
    </source>
</evidence>
<dbReference type="PANTHER" id="PTHR30136:SF24">
    <property type="entry name" value="HTH-TYPE TRANSCRIPTIONAL REPRESSOR ALLR"/>
    <property type="match status" value="1"/>
</dbReference>
<dbReference type="Pfam" id="PF01614">
    <property type="entry name" value="IclR_C"/>
    <property type="match status" value="1"/>
</dbReference>
<dbReference type="PROSITE" id="PS51078">
    <property type="entry name" value="ICLR_ED"/>
    <property type="match status" value="1"/>
</dbReference>
<feature type="domain" description="IclR-ED" evidence="5">
    <location>
        <begin position="66"/>
        <end position="251"/>
    </location>
</feature>
<dbReference type="InterPro" id="IPR029016">
    <property type="entry name" value="GAF-like_dom_sf"/>
</dbReference>
<gene>
    <name evidence="6" type="ORF">MUN78_00950</name>
</gene>
<accession>A0ABY4FME7</accession>
<protein>
    <submittedName>
        <fullName evidence="6">IclR family transcriptional regulator</fullName>
    </submittedName>
</protein>
<dbReference type="EMBL" id="CP095045">
    <property type="protein sequence ID" value="UOQ57444.1"/>
    <property type="molecule type" value="Genomic_DNA"/>
</dbReference>
<proteinExistence type="predicted"/>
<feature type="domain" description="HTH iclR-type" evidence="4">
    <location>
        <begin position="4"/>
        <end position="65"/>
    </location>
</feature>
<keyword evidence="3" id="KW-0804">Transcription</keyword>
<dbReference type="PROSITE" id="PS51077">
    <property type="entry name" value="HTH_ICLR"/>
    <property type="match status" value="1"/>
</dbReference>
<dbReference type="InterPro" id="IPR050707">
    <property type="entry name" value="HTH_MetabolicPath_Reg"/>
</dbReference>
<evidence type="ECO:0000256" key="3">
    <source>
        <dbReference type="ARBA" id="ARBA00023163"/>
    </source>
</evidence>
<dbReference type="Gene3D" id="3.30.450.40">
    <property type="match status" value="1"/>
</dbReference>